<dbReference type="PANTHER" id="PTHR42693">
    <property type="entry name" value="ARYLSULFATASE FAMILY MEMBER"/>
    <property type="match status" value="1"/>
</dbReference>
<gene>
    <name evidence="5" type="ORF">F3B85_07610</name>
</gene>
<dbReference type="AlphaFoldDB" id="A0A5M5MGZ7"/>
<keyword evidence="2 5" id="KW-0378">Hydrolase</keyword>
<dbReference type="CDD" id="cd16027">
    <property type="entry name" value="SGSH"/>
    <property type="match status" value="1"/>
</dbReference>
<dbReference type="InterPro" id="IPR000917">
    <property type="entry name" value="Sulfatase_N"/>
</dbReference>
<feature type="domain" description="Sulfatase N-terminal" evidence="4">
    <location>
        <begin position="44"/>
        <end position="324"/>
    </location>
</feature>
<proteinExistence type="inferred from homology"/>
<dbReference type="GO" id="GO:0004065">
    <property type="term" value="F:arylsulfatase activity"/>
    <property type="evidence" value="ECO:0007669"/>
    <property type="project" value="TreeGrafter"/>
</dbReference>
<evidence type="ECO:0000313" key="5">
    <source>
        <dbReference type="EMBL" id="KAA4539845.1"/>
    </source>
</evidence>
<dbReference type="InterPro" id="IPR016024">
    <property type="entry name" value="ARM-type_fold"/>
</dbReference>
<comment type="similarity">
    <text evidence="1">Belongs to the sulfatase family.</text>
</comment>
<comment type="PTM">
    <text evidence="3">The conversion to 3-oxoalanine (also known as C-formylglycine, FGly), of a serine or cysteine residue in prokaryotes and of a cysteine residue in eukaryotes, is critical for catalytic activity.</text>
</comment>
<dbReference type="GO" id="GO:0016740">
    <property type="term" value="F:transferase activity"/>
    <property type="evidence" value="ECO:0007669"/>
    <property type="project" value="UniProtKB-KW"/>
</dbReference>
<dbReference type="InterPro" id="IPR050738">
    <property type="entry name" value="Sulfatase"/>
</dbReference>
<evidence type="ECO:0000313" key="6">
    <source>
        <dbReference type="Proteomes" id="UP000478493"/>
    </source>
</evidence>
<keyword evidence="5" id="KW-0808">Transferase</keyword>
<reference evidence="5 6" key="1">
    <citation type="journal article" date="2019" name="Nat. Med.">
        <title>A library of human gut bacterial isolates paired with longitudinal multiomics data enables mechanistic microbiome research.</title>
        <authorList>
            <person name="Poyet M."/>
            <person name="Groussin M."/>
            <person name="Gibbons S.M."/>
            <person name="Avila-Pacheco J."/>
            <person name="Jiang X."/>
            <person name="Kearney S.M."/>
            <person name="Perrotta A.R."/>
            <person name="Berdy B."/>
            <person name="Zhao S."/>
            <person name="Lieberman T.D."/>
            <person name="Swanson P.K."/>
            <person name="Smith M."/>
            <person name="Roesemann S."/>
            <person name="Alexander J.E."/>
            <person name="Rich S.A."/>
            <person name="Livny J."/>
            <person name="Vlamakis H."/>
            <person name="Clish C."/>
            <person name="Bullock K."/>
            <person name="Deik A."/>
            <person name="Scott J."/>
            <person name="Pierce K.A."/>
            <person name="Xavier R.J."/>
            <person name="Alm E.J."/>
        </authorList>
    </citation>
    <scope>NUCLEOTIDE SEQUENCE [LARGE SCALE GENOMIC DNA]</scope>
    <source>
        <strain evidence="5 6">BIOML-A41</strain>
    </source>
</reference>
<sequence length="634" mass="72075">MWNSITYSESMFNNRRIKRVGFIYAACCVTSSMSYAKEAPHERPNFVWFMAEDISKHYLSLYNDGKEGVATPNVEKLAAEGIVFNNAYCNAPVSSAARSTLITGCYAPRLGVSFHRKLQKMPMPEGLNMFPSYLRKAGYHTSNATKTDYNCFLDKTAWDVVEGKIGEWRNRPDKRKPFFHVYTNAVTHEGKLQFKKNAVKEVPVHNNPASVTIHPYHPDTELFRYTYATFYDRIQDSDTALGELIEMLKTDGELDNTFVFYFGDNGGSLPGTKGYTTEGGLQVPLVVYVPRKWREFLPVKVGQRVDGFVSFMDLGPTLLHLAGITVPEGIDGTPFLGEDISLKQLNDRDEVYGYGDRFDELYAFNRTVRKGRFKYSRNFQPYHSKSLYAFYRYKQAAFREWKELYAKGMLNEIQKRFFEPQGAEELYDLSVDPYETKNLATVPVYRSTLENLRILLKGKLLEENDLGFYPECVWLEQGSQNPTGFGKKKKDKIKIYSDIADLEMASFKDAKPAISKALNSSDPVERYWGATVCASFGGEAVSLYKELELLTVDTQAFVRSRAIVALSRMGKVNPVPLMKEALQIAGSGAESLLILNDITYLQESNLGVHFNLQESDILQKCSVTDWRLKYLSAK</sequence>
<dbReference type="InterPro" id="IPR017850">
    <property type="entry name" value="Alkaline_phosphatase_core_sf"/>
</dbReference>
<dbReference type="Proteomes" id="UP000478493">
    <property type="component" value="Unassembled WGS sequence"/>
</dbReference>
<protein>
    <submittedName>
        <fullName evidence="5">Sulfatase-like hydrolase/transferase</fullName>
    </submittedName>
</protein>
<evidence type="ECO:0000256" key="2">
    <source>
        <dbReference type="ARBA" id="ARBA00022801"/>
    </source>
</evidence>
<dbReference type="SUPFAM" id="SSF48371">
    <property type="entry name" value="ARM repeat"/>
    <property type="match status" value="1"/>
</dbReference>
<dbReference type="PANTHER" id="PTHR42693:SF53">
    <property type="entry name" value="ENDO-4-O-SULFATASE"/>
    <property type="match status" value="1"/>
</dbReference>
<evidence type="ECO:0000256" key="3">
    <source>
        <dbReference type="PIRSR" id="PIRSR600917-52"/>
    </source>
</evidence>
<dbReference type="Pfam" id="PF00884">
    <property type="entry name" value="Sulfatase"/>
    <property type="match status" value="1"/>
</dbReference>
<dbReference type="RefSeq" id="WP_080564495.1">
    <property type="nucleotide sequence ID" value="NZ_JAHYNK010000001.1"/>
</dbReference>
<dbReference type="EMBL" id="VWGP01000004">
    <property type="protein sequence ID" value="KAA4539845.1"/>
    <property type="molecule type" value="Genomic_DNA"/>
</dbReference>
<dbReference type="SUPFAM" id="SSF53649">
    <property type="entry name" value="Alkaline phosphatase-like"/>
    <property type="match status" value="1"/>
</dbReference>
<comment type="caution">
    <text evidence="5">The sequence shown here is derived from an EMBL/GenBank/DDBJ whole genome shotgun (WGS) entry which is preliminary data.</text>
</comment>
<dbReference type="Gene3D" id="3.40.720.10">
    <property type="entry name" value="Alkaline Phosphatase, subunit A"/>
    <property type="match status" value="1"/>
</dbReference>
<feature type="modified residue" description="3-oxoalanine (Ser)" evidence="3">
    <location>
        <position position="94"/>
    </location>
</feature>
<name>A0A5M5MGZ7_BACOV</name>
<organism evidence="5 6">
    <name type="scientific">Bacteroides ovatus</name>
    <dbReference type="NCBI Taxonomy" id="28116"/>
    <lineage>
        <taxon>Bacteria</taxon>
        <taxon>Pseudomonadati</taxon>
        <taxon>Bacteroidota</taxon>
        <taxon>Bacteroidia</taxon>
        <taxon>Bacteroidales</taxon>
        <taxon>Bacteroidaceae</taxon>
        <taxon>Bacteroides</taxon>
    </lineage>
</organism>
<accession>A0A5M5MGZ7</accession>
<evidence type="ECO:0000259" key="4">
    <source>
        <dbReference type="Pfam" id="PF00884"/>
    </source>
</evidence>
<evidence type="ECO:0000256" key="1">
    <source>
        <dbReference type="ARBA" id="ARBA00008779"/>
    </source>
</evidence>